<reference evidence="12" key="1">
    <citation type="journal article" date="2021" name="Cell">
        <title>Tracing the genetic footprints of vertebrate landing in non-teleost ray-finned fishes.</title>
        <authorList>
            <person name="Bi X."/>
            <person name="Wang K."/>
            <person name="Yang L."/>
            <person name="Pan H."/>
            <person name="Jiang H."/>
            <person name="Wei Q."/>
            <person name="Fang M."/>
            <person name="Yu H."/>
            <person name="Zhu C."/>
            <person name="Cai Y."/>
            <person name="He Y."/>
            <person name="Gan X."/>
            <person name="Zeng H."/>
            <person name="Yu D."/>
            <person name="Zhu Y."/>
            <person name="Jiang H."/>
            <person name="Qiu Q."/>
            <person name="Yang H."/>
            <person name="Zhang Y.E."/>
            <person name="Wang W."/>
            <person name="Zhu M."/>
            <person name="He S."/>
            <person name="Zhang G."/>
        </authorList>
    </citation>
    <scope>NUCLEOTIDE SEQUENCE</scope>
    <source>
        <strain evidence="12">Pddl_001</strain>
    </source>
</reference>
<gene>
    <name evidence="12" type="primary">Clstn2</name>
    <name evidence="12" type="ORF">GTO93_0001260</name>
</gene>
<evidence type="ECO:0000313" key="13">
    <source>
        <dbReference type="Proteomes" id="UP001166093"/>
    </source>
</evidence>
<evidence type="ECO:0000313" key="12">
    <source>
        <dbReference type="EMBL" id="MBN3286577.1"/>
    </source>
</evidence>
<evidence type="ECO:0000256" key="4">
    <source>
        <dbReference type="ARBA" id="ARBA00022837"/>
    </source>
</evidence>
<keyword evidence="4" id="KW-0106">Calcium</keyword>
<evidence type="ECO:0000256" key="1">
    <source>
        <dbReference type="ARBA" id="ARBA00022692"/>
    </source>
</evidence>
<feature type="non-terminal residue" evidence="12">
    <location>
        <position position="1"/>
    </location>
</feature>
<comment type="subcellular location">
    <subcellularLocation>
        <location evidence="9">Endomembrane system</location>
        <topology evidence="9">Single-pass type I membrane protein</topology>
    </subcellularLocation>
</comment>
<evidence type="ECO:0000256" key="3">
    <source>
        <dbReference type="ARBA" id="ARBA00022737"/>
    </source>
</evidence>
<accession>A0ABS2YJ37</accession>
<keyword evidence="6 10" id="KW-1133">Transmembrane helix</keyword>
<keyword evidence="7 10" id="KW-0472">Membrane</keyword>
<protein>
    <submittedName>
        <fullName evidence="12">CSTN2 protein</fullName>
    </submittedName>
</protein>
<feature type="domain" description="Calsyntenin C-terminal" evidence="11">
    <location>
        <begin position="104"/>
        <end position="339"/>
    </location>
</feature>
<keyword evidence="3" id="KW-0677">Repeat</keyword>
<dbReference type="Proteomes" id="UP001166093">
    <property type="component" value="Unassembled WGS sequence"/>
</dbReference>
<evidence type="ECO:0000256" key="8">
    <source>
        <dbReference type="ARBA" id="ARBA00023180"/>
    </source>
</evidence>
<keyword evidence="1 10" id="KW-0812">Transmembrane</keyword>
<evidence type="ECO:0000256" key="2">
    <source>
        <dbReference type="ARBA" id="ARBA00022729"/>
    </source>
</evidence>
<sequence>QICDKEWHYYVINVEFPVVTLYVDGVTYEPYLVTDDWPIHPSQIDMQLTVGACWQGGEVIKPQFTQYFRGSLAGLTIHPGKIESQKVISCLQACKEGLDINSLESLGQRIKFHFNPSQSTLVMEGDDIEYISQALRKVSYINSRQFPTPGIRRLKTSTTVQCYSEDTCISIPDVDAFVVVLQPSEPQIIITGMDHFARPDTEFESSEGLVLFPDVRIISTVAKTDPLPQGKAHKHGGQEEIIHNLDYCDILVIGNELNPDQEILQLNKNELHGKHLDATNSTSGISIYGVDTMSNYEQVLRQVRYLNWHSGGIFGRRFRLTCSELNGRYTSNEFNLEATIPSIATIVIAVCISSLLLIVVLGIYRIRVARLRSCESGGGAKENQMDWDDSALTITINPMEIHSLTNDTSTVGFLSRKCDSKFNGSQVEANAATRERKNRLDKAPNDNRYLNDFSKVKEGIKDIPLQQRLPTLVLASPDPAAFIGVFTFSMAKGLELMDQPVLPPQRISTHNGCDAGSTVRSPQRISMTTVWIGPSRVHLWGHQVGTFCPLFCRLAHDTSRGLNSDSGVPAAPLSIPHSTQPSLLAHTSALLSFY</sequence>
<dbReference type="PANTHER" id="PTHR14139:SF3">
    <property type="entry name" value="CALSYNTENIN-2"/>
    <property type="match status" value="1"/>
</dbReference>
<keyword evidence="13" id="KW-1185">Reference proteome</keyword>
<feature type="transmembrane region" description="Helical" evidence="10">
    <location>
        <begin position="343"/>
        <end position="364"/>
    </location>
</feature>
<keyword evidence="2" id="KW-0732">Signal</keyword>
<dbReference type="InterPro" id="IPR045588">
    <property type="entry name" value="CLSTN_C"/>
</dbReference>
<dbReference type="Pfam" id="PF19699">
    <property type="entry name" value="CLSTN_C"/>
    <property type="match status" value="1"/>
</dbReference>
<evidence type="ECO:0000256" key="10">
    <source>
        <dbReference type="SAM" id="Phobius"/>
    </source>
</evidence>
<dbReference type="PANTHER" id="PTHR14139">
    <property type="entry name" value="CALSYNTENIN"/>
    <property type="match status" value="1"/>
</dbReference>
<name>A0ABS2YJ37_POLSP</name>
<dbReference type="SUPFAM" id="SSF49899">
    <property type="entry name" value="Concanavalin A-like lectins/glucanases"/>
    <property type="match status" value="1"/>
</dbReference>
<evidence type="ECO:0000256" key="7">
    <source>
        <dbReference type="ARBA" id="ARBA00023136"/>
    </source>
</evidence>
<evidence type="ECO:0000256" key="5">
    <source>
        <dbReference type="ARBA" id="ARBA00022889"/>
    </source>
</evidence>
<evidence type="ECO:0000256" key="6">
    <source>
        <dbReference type="ARBA" id="ARBA00022989"/>
    </source>
</evidence>
<keyword evidence="5" id="KW-0130">Cell adhesion</keyword>
<organism evidence="12 13">
    <name type="scientific">Polyodon spathula</name>
    <name type="common">North American paddlefish</name>
    <name type="synonym">Squalus spathula</name>
    <dbReference type="NCBI Taxonomy" id="7913"/>
    <lineage>
        <taxon>Eukaryota</taxon>
        <taxon>Metazoa</taxon>
        <taxon>Chordata</taxon>
        <taxon>Craniata</taxon>
        <taxon>Vertebrata</taxon>
        <taxon>Euteleostomi</taxon>
        <taxon>Actinopterygii</taxon>
        <taxon>Chondrostei</taxon>
        <taxon>Acipenseriformes</taxon>
        <taxon>Polyodontidae</taxon>
        <taxon>Polyodon</taxon>
    </lineage>
</organism>
<dbReference type="EMBL" id="JAAWVQ010158920">
    <property type="protein sequence ID" value="MBN3286577.1"/>
    <property type="molecule type" value="Genomic_DNA"/>
</dbReference>
<evidence type="ECO:0000256" key="9">
    <source>
        <dbReference type="ARBA" id="ARBA00046288"/>
    </source>
</evidence>
<feature type="non-terminal residue" evidence="12">
    <location>
        <position position="594"/>
    </location>
</feature>
<dbReference type="InterPro" id="IPR013320">
    <property type="entry name" value="ConA-like_dom_sf"/>
</dbReference>
<keyword evidence="8" id="KW-0325">Glycoprotein</keyword>
<proteinExistence type="predicted"/>
<comment type="caution">
    <text evidence="12">The sequence shown here is derived from an EMBL/GenBank/DDBJ whole genome shotgun (WGS) entry which is preliminary data.</text>
</comment>
<evidence type="ECO:0000259" key="11">
    <source>
        <dbReference type="Pfam" id="PF19699"/>
    </source>
</evidence>